<keyword evidence="1" id="KW-1133">Transmembrane helix</keyword>
<name>A0A7J3MZJ9_9CREN</name>
<feature type="transmembrane region" description="Helical" evidence="1">
    <location>
        <begin position="104"/>
        <end position="125"/>
    </location>
</feature>
<keyword evidence="1" id="KW-0472">Membrane</keyword>
<dbReference type="AlphaFoldDB" id="A0A7J3MZJ9"/>
<keyword evidence="1" id="KW-0812">Transmembrane</keyword>
<dbReference type="Gene3D" id="1.20.120.1220">
    <property type="match status" value="1"/>
</dbReference>
<evidence type="ECO:0008006" key="4">
    <source>
        <dbReference type="Google" id="ProtNLM"/>
    </source>
</evidence>
<proteinExistence type="predicted"/>
<comment type="caution">
    <text evidence="3">The sequence shown here is derived from an EMBL/GenBank/DDBJ whole genome shotgun (WGS) entry which is preliminary data.</text>
</comment>
<feature type="transmembrane region" description="Helical" evidence="1">
    <location>
        <begin position="77"/>
        <end position="98"/>
    </location>
</feature>
<reference evidence="3" key="1">
    <citation type="journal article" date="2020" name="mSystems">
        <title>Genome- and Community-Level Interaction Insights into Carbon Utilization and Element Cycling Functions of Hydrothermarchaeota in Hydrothermal Sediment.</title>
        <authorList>
            <person name="Zhou Z."/>
            <person name="Liu Y."/>
            <person name="Xu W."/>
            <person name="Pan J."/>
            <person name="Luo Z.H."/>
            <person name="Li M."/>
        </authorList>
    </citation>
    <scope>NUCLEOTIDE SEQUENCE [LARGE SCALE GENOMIC DNA]</scope>
    <source>
        <strain evidence="2">SpSt-629</strain>
        <strain evidence="3">SpSt-688</strain>
    </source>
</reference>
<dbReference type="EMBL" id="DTDH01000159">
    <property type="protein sequence ID" value="HGT98880.1"/>
    <property type="molecule type" value="Genomic_DNA"/>
</dbReference>
<feature type="transmembrane region" description="Helical" evidence="1">
    <location>
        <begin position="137"/>
        <end position="164"/>
    </location>
</feature>
<evidence type="ECO:0000256" key="1">
    <source>
        <dbReference type="SAM" id="Phobius"/>
    </source>
</evidence>
<dbReference type="EMBL" id="DTAU01000044">
    <property type="protein sequence ID" value="HFQ78485.1"/>
    <property type="molecule type" value="Genomic_DNA"/>
</dbReference>
<feature type="transmembrane region" description="Helical" evidence="1">
    <location>
        <begin position="247"/>
        <end position="271"/>
    </location>
</feature>
<gene>
    <name evidence="2" type="ORF">ENT99_02125</name>
    <name evidence="3" type="ORF">ENU64_05575</name>
</gene>
<sequence length="272" mass="31235">MSFIGDLDIVVIGIILKCIVAYVTYSYAAFSDWIKREINPLIWIPPIVFGVVINLISIKSIENYTNIVYVSFTELHLYLSITLSIMMILLLSVLSFVLGLLGGADVLCTIAFVSMYPSNIELIVLAQNTKYLINSNILLLVLFLPPIIIIFILYSLIVFIYMVYNTVYNIIHVKELKKYKMTLRKMLHYILFGKIVKVEDLQAKRFYYPIYIPNVIERLTFNVEEDDAYWSNVLKKLPPDTTIVVTWGIPMVTLISIAIFLYVTSHLALLII</sequence>
<evidence type="ECO:0000313" key="3">
    <source>
        <dbReference type="EMBL" id="HGT98880.1"/>
    </source>
</evidence>
<accession>A0A7J3MZJ9</accession>
<feature type="transmembrane region" description="Helical" evidence="1">
    <location>
        <begin position="7"/>
        <end position="28"/>
    </location>
</feature>
<feature type="transmembrane region" description="Helical" evidence="1">
    <location>
        <begin position="40"/>
        <end position="56"/>
    </location>
</feature>
<protein>
    <recommendedName>
        <fullName evidence="4">A24 family peptidase</fullName>
    </recommendedName>
</protein>
<evidence type="ECO:0000313" key="2">
    <source>
        <dbReference type="EMBL" id="HFQ78485.1"/>
    </source>
</evidence>
<organism evidence="3">
    <name type="scientific">Ignisphaera aggregans</name>
    <dbReference type="NCBI Taxonomy" id="334771"/>
    <lineage>
        <taxon>Archaea</taxon>
        <taxon>Thermoproteota</taxon>
        <taxon>Thermoprotei</taxon>
        <taxon>Desulfurococcales</taxon>
        <taxon>Desulfurococcaceae</taxon>
        <taxon>Ignisphaera</taxon>
    </lineage>
</organism>